<feature type="compositionally biased region" description="Polar residues" evidence="1">
    <location>
        <begin position="271"/>
        <end position="280"/>
    </location>
</feature>
<dbReference type="OrthoDB" id="445357at2759"/>
<feature type="compositionally biased region" description="Basic and acidic residues" evidence="1">
    <location>
        <begin position="281"/>
        <end position="291"/>
    </location>
</feature>
<keyword evidence="3" id="KW-1185">Reference proteome</keyword>
<evidence type="ECO:0000313" key="2">
    <source>
        <dbReference type="EMBL" id="EGG09876.1"/>
    </source>
</evidence>
<dbReference type="AlphaFoldDB" id="F4RD47"/>
<accession>F4RD47</accession>
<name>F4RD47_MELLP</name>
<dbReference type="Proteomes" id="UP000001072">
    <property type="component" value="Unassembled WGS sequence"/>
</dbReference>
<feature type="region of interest" description="Disordered" evidence="1">
    <location>
        <begin position="271"/>
        <end position="291"/>
    </location>
</feature>
<reference evidence="3" key="1">
    <citation type="journal article" date="2011" name="Proc. Natl. Acad. Sci. U.S.A.">
        <title>Obligate biotrophy features unraveled by the genomic analysis of rust fungi.</title>
        <authorList>
            <person name="Duplessis S."/>
            <person name="Cuomo C.A."/>
            <person name="Lin Y.-C."/>
            <person name="Aerts A."/>
            <person name="Tisserant E."/>
            <person name="Veneault-Fourrey C."/>
            <person name="Joly D.L."/>
            <person name="Hacquard S."/>
            <person name="Amselem J."/>
            <person name="Cantarel B.L."/>
            <person name="Chiu R."/>
            <person name="Coutinho P.M."/>
            <person name="Feau N."/>
            <person name="Field M."/>
            <person name="Frey P."/>
            <person name="Gelhaye E."/>
            <person name="Goldberg J."/>
            <person name="Grabherr M.G."/>
            <person name="Kodira C.D."/>
            <person name="Kohler A."/>
            <person name="Kuees U."/>
            <person name="Lindquist E.A."/>
            <person name="Lucas S.M."/>
            <person name="Mago R."/>
            <person name="Mauceli E."/>
            <person name="Morin E."/>
            <person name="Murat C."/>
            <person name="Pangilinan J.L."/>
            <person name="Park R."/>
            <person name="Pearson M."/>
            <person name="Quesneville H."/>
            <person name="Rouhier N."/>
            <person name="Sakthikumar S."/>
            <person name="Salamov A.A."/>
            <person name="Schmutz J."/>
            <person name="Selles B."/>
            <person name="Shapiro H."/>
            <person name="Tanguay P."/>
            <person name="Tuskan G.A."/>
            <person name="Henrissat B."/>
            <person name="Van de Peer Y."/>
            <person name="Rouze P."/>
            <person name="Ellis J.G."/>
            <person name="Dodds P.N."/>
            <person name="Schein J.E."/>
            <person name="Zhong S."/>
            <person name="Hamelin R.C."/>
            <person name="Grigoriev I.V."/>
            <person name="Szabo L.J."/>
            <person name="Martin F."/>
        </authorList>
    </citation>
    <scope>NUCLEOTIDE SEQUENCE [LARGE SCALE GENOMIC DNA]</scope>
    <source>
        <strain evidence="3">98AG31 / pathotype 3-4-7</strain>
    </source>
</reference>
<dbReference type="Gene3D" id="1.10.720.30">
    <property type="entry name" value="SAP domain"/>
    <property type="match status" value="1"/>
</dbReference>
<dbReference type="InParanoid" id="F4RD47"/>
<protein>
    <recommendedName>
        <fullName evidence="4">SAP domain-containing protein</fullName>
    </recommendedName>
</protein>
<feature type="compositionally biased region" description="Polar residues" evidence="1">
    <location>
        <begin position="84"/>
        <end position="97"/>
    </location>
</feature>
<dbReference type="HOGENOM" id="CLU_860741_0_0_1"/>
<dbReference type="EMBL" id="GL883096">
    <property type="protein sequence ID" value="EGG09876.1"/>
    <property type="molecule type" value="Genomic_DNA"/>
</dbReference>
<evidence type="ECO:0008006" key="4">
    <source>
        <dbReference type="Google" id="ProtNLM"/>
    </source>
</evidence>
<dbReference type="InterPro" id="IPR036361">
    <property type="entry name" value="SAP_dom_sf"/>
</dbReference>
<dbReference type="VEuPathDB" id="FungiDB:MELLADRAFT_60970"/>
<organism evidence="3">
    <name type="scientific">Melampsora larici-populina (strain 98AG31 / pathotype 3-4-7)</name>
    <name type="common">Poplar leaf rust fungus</name>
    <dbReference type="NCBI Taxonomy" id="747676"/>
    <lineage>
        <taxon>Eukaryota</taxon>
        <taxon>Fungi</taxon>
        <taxon>Dikarya</taxon>
        <taxon>Basidiomycota</taxon>
        <taxon>Pucciniomycotina</taxon>
        <taxon>Pucciniomycetes</taxon>
        <taxon>Pucciniales</taxon>
        <taxon>Melampsoraceae</taxon>
        <taxon>Melampsora</taxon>
    </lineage>
</organism>
<feature type="region of interest" description="Disordered" evidence="1">
    <location>
        <begin position="210"/>
        <end position="249"/>
    </location>
</feature>
<gene>
    <name evidence="2" type="ORF">MELLADRAFT_60970</name>
</gene>
<sequence length="323" mass="34831">MLSHRLKNSACTSQLLKTINLPSASSQFPKRSFVSQTLLSRTDFERKTVNELREELKKRGITTGPKNRTKSALISKILEDEQQRTSATPITSQARSISTKKDQKPGPMAIKISSPAPMVARVTDEVEKDVPVLTKINKAEEIAETSSALGSPVSNKLSKGHHAETWPASVNLPITPLQEIESTAVPFIPDNYDSHLQSHAPEIKQVQGTSGALEFSTASHPSTLPEGGPTIGTGTKDEPLSSSNAENSTSFLPALSGAMSQFQELWPSSSIAGKASSQPDTKFESEDRPLNGEERQGLYKLLGLLSFGWLMGGVFAPSSPSQH</sequence>
<feature type="region of interest" description="Disordered" evidence="1">
    <location>
        <begin position="82"/>
        <end position="111"/>
    </location>
</feature>
<evidence type="ECO:0000256" key="1">
    <source>
        <dbReference type="SAM" id="MobiDB-lite"/>
    </source>
</evidence>
<feature type="compositionally biased region" description="Polar residues" evidence="1">
    <location>
        <begin position="210"/>
        <end position="222"/>
    </location>
</feature>
<evidence type="ECO:0000313" key="3">
    <source>
        <dbReference type="Proteomes" id="UP000001072"/>
    </source>
</evidence>
<dbReference type="RefSeq" id="XP_007406930.1">
    <property type="nucleotide sequence ID" value="XM_007406868.1"/>
</dbReference>
<feature type="compositionally biased region" description="Polar residues" evidence="1">
    <location>
        <begin position="240"/>
        <end position="249"/>
    </location>
</feature>
<dbReference type="KEGG" id="mlr:MELLADRAFT_60970"/>
<dbReference type="GeneID" id="18929642"/>
<dbReference type="STRING" id="747676.F4RD47"/>
<proteinExistence type="predicted"/>